<feature type="binding site" evidence="7 8">
    <location>
        <position position="58"/>
    </location>
    <ligand>
        <name>S-adenosyl-L-methionine</name>
        <dbReference type="ChEBI" id="CHEBI:59789"/>
    </ligand>
</feature>
<dbReference type="InterPro" id="IPR011530">
    <property type="entry name" value="rRNA_adenine_dimethylase"/>
</dbReference>
<protein>
    <recommendedName>
        <fullName evidence="7">Ribosomal RNA small subunit methyltransferase A</fullName>
        <ecNumber evidence="7">2.1.1.182</ecNumber>
    </recommendedName>
    <alternativeName>
        <fullName evidence="7">16S rRNA (adenine(1518)-N(6)/adenine(1519)-N(6))-dimethyltransferase</fullName>
    </alternativeName>
    <alternativeName>
        <fullName evidence="7">16S rRNA dimethyladenosine transferase</fullName>
    </alternativeName>
    <alternativeName>
        <fullName evidence="7">16S rRNA dimethylase</fullName>
    </alternativeName>
    <alternativeName>
        <fullName evidence="7">S-adenosylmethionine-6-N', N'-adenosyl(rRNA) dimethyltransferase</fullName>
    </alternativeName>
</protein>
<gene>
    <name evidence="7 11" type="primary">rsmA</name>
    <name evidence="7" type="synonym">ksgA</name>
    <name evidence="11" type="ORF">GCM10009810_38170</name>
</gene>
<dbReference type="SUPFAM" id="SSF53335">
    <property type="entry name" value="S-adenosyl-L-methionine-dependent methyltransferases"/>
    <property type="match status" value="1"/>
</dbReference>
<keyword evidence="1 7" id="KW-0963">Cytoplasm</keyword>
<dbReference type="EMBL" id="BAAAPN010000107">
    <property type="protein sequence ID" value="GAA1777487.1"/>
    <property type="molecule type" value="Genomic_DNA"/>
</dbReference>
<evidence type="ECO:0000313" key="12">
    <source>
        <dbReference type="Proteomes" id="UP001501475"/>
    </source>
</evidence>
<evidence type="ECO:0000256" key="9">
    <source>
        <dbReference type="SAM" id="MobiDB-lite"/>
    </source>
</evidence>
<dbReference type="SMART" id="SM00650">
    <property type="entry name" value="rADc"/>
    <property type="match status" value="1"/>
</dbReference>
<feature type="binding site" evidence="7 8">
    <location>
        <position position="31"/>
    </location>
    <ligand>
        <name>S-adenosyl-L-methionine</name>
        <dbReference type="ChEBI" id="CHEBI:59789"/>
    </ligand>
</feature>
<keyword evidence="2 7" id="KW-0698">rRNA processing</keyword>
<keyword evidence="4 7" id="KW-0808">Transferase</keyword>
<feature type="region of interest" description="Disordered" evidence="9">
    <location>
        <begin position="287"/>
        <end position="311"/>
    </location>
</feature>
<feature type="binding site" evidence="7 8">
    <location>
        <position position="33"/>
    </location>
    <ligand>
        <name>S-adenosyl-L-methionine</name>
        <dbReference type="ChEBI" id="CHEBI:59789"/>
    </ligand>
</feature>
<reference evidence="12" key="1">
    <citation type="journal article" date="2019" name="Int. J. Syst. Evol. Microbiol.">
        <title>The Global Catalogue of Microorganisms (GCM) 10K type strain sequencing project: providing services to taxonomists for standard genome sequencing and annotation.</title>
        <authorList>
            <consortium name="The Broad Institute Genomics Platform"/>
            <consortium name="The Broad Institute Genome Sequencing Center for Infectious Disease"/>
            <person name="Wu L."/>
            <person name="Ma J."/>
        </authorList>
    </citation>
    <scope>NUCLEOTIDE SEQUENCE [LARGE SCALE GENOMIC DNA]</scope>
    <source>
        <strain evidence="12">JCM 15591</strain>
    </source>
</reference>
<evidence type="ECO:0000256" key="3">
    <source>
        <dbReference type="ARBA" id="ARBA00022603"/>
    </source>
</evidence>
<dbReference type="PROSITE" id="PS01131">
    <property type="entry name" value="RRNA_A_DIMETH"/>
    <property type="match status" value="1"/>
</dbReference>
<evidence type="ECO:0000256" key="2">
    <source>
        <dbReference type="ARBA" id="ARBA00022552"/>
    </source>
</evidence>
<keyword evidence="12" id="KW-1185">Reference proteome</keyword>
<name>A0ABP4XDJ8_9MICO</name>
<evidence type="ECO:0000313" key="11">
    <source>
        <dbReference type="EMBL" id="GAA1777487.1"/>
    </source>
</evidence>
<comment type="subcellular location">
    <subcellularLocation>
        <location evidence="7">Cytoplasm</location>
    </subcellularLocation>
</comment>
<dbReference type="InterPro" id="IPR023165">
    <property type="entry name" value="rRNA_Ade_diMease-like_C"/>
</dbReference>
<feature type="compositionally biased region" description="Low complexity" evidence="9">
    <location>
        <begin position="287"/>
        <end position="300"/>
    </location>
</feature>
<dbReference type="InterPro" id="IPR020596">
    <property type="entry name" value="rRNA_Ade_Mease_Trfase_CS"/>
</dbReference>
<dbReference type="Gene3D" id="3.40.50.150">
    <property type="entry name" value="Vaccinia Virus protein VP39"/>
    <property type="match status" value="1"/>
</dbReference>
<dbReference type="InterPro" id="IPR020598">
    <property type="entry name" value="rRNA_Ade_methylase_Trfase_N"/>
</dbReference>
<dbReference type="CDD" id="cd02440">
    <property type="entry name" value="AdoMet_MTases"/>
    <property type="match status" value="1"/>
</dbReference>
<comment type="caution">
    <text evidence="11">The sequence shown here is derived from an EMBL/GenBank/DDBJ whole genome shotgun (WGS) entry which is preliminary data.</text>
</comment>
<keyword evidence="5 7" id="KW-0949">S-adenosyl-L-methionine</keyword>
<sequence length="311" mass="32348">MSEEAGYLGAADIRRLAAGLGIRPAKQWGQNFVVDANTVRRIVRLAEVGPQDVVLEVGPGLGSLTAGLLHKAAAVLAIEIDPTLAAALPSTMGALLPERAERLTVIPADALRVRELPLAPTKLVANLPYNVSVPVVLHLLEHFPSITHVLVMVQLEVAERLAAAPGSRTYGAPSAKASWYGEVRLAGTVPRSIFWPVPNVESGLVAIERREPPSTDADRAATFACVDAAFAQRRKMIRSALAPWAGSPAAAEAAVRAAGLDPTVRGEQLSIADFAAIAAGRATPRRTAGPAAIASAADRAGSTSDDPVAEA</sequence>
<dbReference type="Gene3D" id="1.10.8.100">
    <property type="entry name" value="Ribosomal RNA adenine dimethylase-like, domain 2"/>
    <property type="match status" value="1"/>
</dbReference>
<dbReference type="InterPro" id="IPR029063">
    <property type="entry name" value="SAM-dependent_MTases_sf"/>
</dbReference>
<evidence type="ECO:0000259" key="10">
    <source>
        <dbReference type="SMART" id="SM00650"/>
    </source>
</evidence>
<dbReference type="PANTHER" id="PTHR11727:SF7">
    <property type="entry name" value="DIMETHYLADENOSINE TRANSFERASE-RELATED"/>
    <property type="match status" value="1"/>
</dbReference>
<dbReference type="Proteomes" id="UP001501475">
    <property type="component" value="Unassembled WGS sequence"/>
</dbReference>
<comment type="function">
    <text evidence="7">Specifically dimethylates two adjacent adenosines (A1518 and A1519) in the loop of a conserved hairpin near the 3'-end of 16S rRNA in the 30S particle. May play a critical role in biogenesis of 30S subunits.</text>
</comment>
<accession>A0ABP4XDJ8</accession>
<feature type="domain" description="Ribosomal RNA adenine methylase transferase N-terminal" evidence="10">
    <location>
        <begin position="38"/>
        <end position="211"/>
    </location>
</feature>
<comment type="similarity">
    <text evidence="7">Belongs to the class I-like SAM-binding methyltransferase superfamily. rRNA adenine N(6)-methyltransferase family. RsmA subfamily.</text>
</comment>
<keyword evidence="3 7" id="KW-0489">Methyltransferase</keyword>
<dbReference type="HAMAP" id="MF_00607">
    <property type="entry name" value="16SrRNA_methyltr_A"/>
    <property type="match status" value="1"/>
</dbReference>
<organism evidence="11 12">
    <name type="scientific">Nostocoides vanveenii</name>
    <dbReference type="NCBI Taxonomy" id="330835"/>
    <lineage>
        <taxon>Bacteria</taxon>
        <taxon>Bacillati</taxon>
        <taxon>Actinomycetota</taxon>
        <taxon>Actinomycetes</taxon>
        <taxon>Micrococcales</taxon>
        <taxon>Intrasporangiaceae</taxon>
        <taxon>Nostocoides</taxon>
    </lineage>
</organism>
<proteinExistence type="inferred from homology"/>
<dbReference type="Pfam" id="PF00398">
    <property type="entry name" value="RrnaAD"/>
    <property type="match status" value="1"/>
</dbReference>
<dbReference type="NCBIfam" id="TIGR00755">
    <property type="entry name" value="ksgA"/>
    <property type="match status" value="1"/>
</dbReference>
<evidence type="ECO:0000256" key="5">
    <source>
        <dbReference type="ARBA" id="ARBA00022691"/>
    </source>
</evidence>
<dbReference type="PROSITE" id="PS51689">
    <property type="entry name" value="SAM_RNA_A_N6_MT"/>
    <property type="match status" value="1"/>
</dbReference>
<feature type="binding site" evidence="7 8">
    <location>
        <position position="109"/>
    </location>
    <ligand>
        <name>S-adenosyl-L-methionine</name>
        <dbReference type="ChEBI" id="CHEBI:59789"/>
    </ligand>
</feature>
<comment type="catalytic activity">
    <reaction evidence="7">
        <text>adenosine(1518)/adenosine(1519) in 16S rRNA + 4 S-adenosyl-L-methionine = N(6)-dimethyladenosine(1518)/N(6)-dimethyladenosine(1519) in 16S rRNA + 4 S-adenosyl-L-homocysteine + 4 H(+)</text>
        <dbReference type="Rhea" id="RHEA:19609"/>
        <dbReference type="Rhea" id="RHEA-COMP:10232"/>
        <dbReference type="Rhea" id="RHEA-COMP:10233"/>
        <dbReference type="ChEBI" id="CHEBI:15378"/>
        <dbReference type="ChEBI" id="CHEBI:57856"/>
        <dbReference type="ChEBI" id="CHEBI:59789"/>
        <dbReference type="ChEBI" id="CHEBI:74411"/>
        <dbReference type="ChEBI" id="CHEBI:74493"/>
        <dbReference type="EC" id="2.1.1.182"/>
    </reaction>
</comment>
<evidence type="ECO:0000256" key="7">
    <source>
        <dbReference type="HAMAP-Rule" id="MF_00607"/>
    </source>
</evidence>
<dbReference type="EC" id="2.1.1.182" evidence="7"/>
<keyword evidence="6 7" id="KW-0694">RNA-binding</keyword>
<feature type="binding site" evidence="7 8">
    <location>
        <position position="126"/>
    </location>
    <ligand>
        <name>S-adenosyl-L-methionine</name>
        <dbReference type="ChEBI" id="CHEBI:59789"/>
    </ligand>
</feature>
<evidence type="ECO:0000256" key="1">
    <source>
        <dbReference type="ARBA" id="ARBA00022490"/>
    </source>
</evidence>
<dbReference type="InterPro" id="IPR001737">
    <property type="entry name" value="KsgA/Erm"/>
</dbReference>
<dbReference type="PANTHER" id="PTHR11727">
    <property type="entry name" value="DIMETHYLADENOSINE TRANSFERASE"/>
    <property type="match status" value="1"/>
</dbReference>
<feature type="binding site" evidence="7 8">
    <location>
        <position position="79"/>
    </location>
    <ligand>
        <name>S-adenosyl-L-methionine</name>
        <dbReference type="ChEBI" id="CHEBI:59789"/>
    </ligand>
</feature>
<evidence type="ECO:0000256" key="6">
    <source>
        <dbReference type="ARBA" id="ARBA00022884"/>
    </source>
</evidence>
<dbReference type="RefSeq" id="WP_344069508.1">
    <property type="nucleotide sequence ID" value="NZ_BAAAPN010000107.1"/>
</dbReference>
<evidence type="ECO:0000256" key="8">
    <source>
        <dbReference type="PROSITE-ProRule" id="PRU01026"/>
    </source>
</evidence>
<evidence type="ECO:0000256" key="4">
    <source>
        <dbReference type="ARBA" id="ARBA00022679"/>
    </source>
</evidence>